<proteinExistence type="predicted"/>
<dbReference type="EMBL" id="LATX01001907">
    <property type="protein sequence ID" value="KTB36422.1"/>
    <property type="molecule type" value="Genomic_DNA"/>
</dbReference>
<gene>
    <name evidence="2" type="ORF">WG66_11007</name>
    <name evidence="1" type="ORF">WG66_11505</name>
</gene>
<sequence>MASLWACEGCSWLGKAVSEDQTKFLVENLVLACQRRRHSNVGFLQATSSICIRIIEVHEVKPIVPVFML</sequence>
<evidence type="ECO:0000313" key="1">
    <source>
        <dbReference type="EMBL" id="KTB35909.1"/>
    </source>
</evidence>
<name>A0A0W0FI16_MONRR</name>
<reference evidence="1 3" key="1">
    <citation type="submission" date="2015-12" db="EMBL/GenBank/DDBJ databases">
        <title>Draft genome sequence of Moniliophthora roreri, the causal agent of frosty pod rot of cacao.</title>
        <authorList>
            <person name="Aime M.C."/>
            <person name="Diaz-Valderrama J.R."/>
            <person name="Kijpornyongpan T."/>
            <person name="Phillips-Mora W."/>
        </authorList>
    </citation>
    <scope>NUCLEOTIDE SEQUENCE [LARGE SCALE GENOMIC DNA]</scope>
    <source>
        <strain evidence="1 3">MCA 2952</strain>
    </source>
</reference>
<dbReference type="Proteomes" id="UP000054988">
    <property type="component" value="Unassembled WGS sequence"/>
</dbReference>
<dbReference type="EMBL" id="LATX01001959">
    <property type="protein sequence ID" value="KTB35909.1"/>
    <property type="molecule type" value="Genomic_DNA"/>
</dbReference>
<organism evidence="1 3">
    <name type="scientific">Moniliophthora roreri</name>
    <name type="common">Frosty pod rot fungus</name>
    <name type="synonym">Monilia roreri</name>
    <dbReference type="NCBI Taxonomy" id="221103"/>
    <lineage>
        <taxon>Eukaryota</taxon>
        <taxon>Fungi</taxon>
        <taxon>Dikarya</taxon>
        <taxon>Basidiomycota</taxon>
        <taxon>Agaricomycotina</taxon>
        <taxon>Agaricomycetes</taxon>
        <taxon>Agaricomycetidae</taxon>
        <taxon>Agaricales</taxon>
        <taxon>Marasmiineae</taxon>
        <taxon>Marasmiaceae</taxon>
        <taxon>Moniliophthora</taxon>
    </lineage>
</organism>
<evidence type="ECO:0000313" key="3">
    <source>
        <dbReference type="Proteomes" id="UP000054988"/>
    </source>
</evidence>
<comment type="caution">
    <text evidence="1">The sequence shown here is derived from an EMBL/GenBank/DDBJ whole genome shotgun (WGS) entry which is preliminary data.</text>
</comment>
<protein>
    <submittedName>
        <fullName evidence="1">Uncharacterized protein</fullName>
    </submittedName>
</protein>
<accession>A0A0W0FI16</accession>
<dbReference type="AlphaFoldDB" id="A0A0W0FI16"/>
<evidence type="ECO:0000313" key="2">
    <source>
        <dbReference type="EMBL" id="KTB36422.1"/>
    </source>
</evidence>